<dbReference type="EMBL" id="JACEGQ020000010">
    <property type="protein sequence ID" value="KAH8494910.1"/>
    <property type="molecule type" value="Genomic_DNA"/>
</dbReference>
<accession>A0A8T2XPH5</accession>
<gene>
    <name evidence="1" type="ORF">H0E87_018178</name>
</gene>
<protein>
    <submittedName>
        <fullName evidence="1">Uncharacterized protein</fullName>
    </submittedName>
</protein>
<dbReference type="AlphaFoldDB" id="A0A8T2XPH5"/>
<evidence type="ECO:0000313" key="2">
    <source>
        <dbReference type="Proteomes" id="UP000807159"/>
    </source>
</evidence>
<proteinExistence type="predicted"/>
<dbReference type="Proteomes" id="UP000807159">
    <property type="component" value="Chromosome 10"/>
</dbReference>
<reference evidence="1" key="1">
    <citation type="journal article" date="2021" name="J. Hered.">
        <title>Genome Assembly of Salicaceae Populus deltoides (Eastern Cottonwood) I-69 Based on Nanopore Sequencing and Hi-C Technologies.</title>
        <authorList>
            <person name="Bai S."/>
            <person name="Wu H."/>
            <person name="Zhang J."/>
            <person name="Pan Z."/>
            <person name="Zhao W."/>
            <person name="Li Z."/>
            <person name="Tong C."/>
        </authorList>
    </citation>
    <scope>NUCLEOTIDE SEQUENCE</scope>
    <source>
        <tissue evidence="1">Leaf</tissue>
    </source>
</reference>
<keyword evidence="2" id="KW-1185">Reference proteome</keyword>
<sequence>MDAHPLRLGKLGAEAGRPTRLAAFPVRASVQPYDPGVCRPARQGLQPRAPGLWTRVLSADPSNEDPTPSKGVGFGCATIPKDIEYGCKLSQTQQPYTLGVIPCYIFGQNLSLGALPCLPRAAGRLNKVVDCELLGTANTMTQ</sequence>
<comment type="caution">
    <text evidence="1">The sequence shown here is derived from an EMBL/GenBank/DDBJ whole genome shotgun (WGS) entry which is preliminary data.</text>
</comment>
<evidence type="ECO:0000313" key="1">
    <source>
        <dbReference type="EMBL" id="KAH8494910.1"/>
    </source>
</evidence>
<organism evidence="1 2">
    <name type="scientific">Populus deltoides</name>
    <name type="common">Eastern poplar</name>
    <name type="synonym">Eastern cottonwood</name>
    <dbReference type="NCBI Taxonomy" id="3696"/>
    <lineage>
        <taxon>Eukaryota</taxon>
        <taxon>Viridiplantae</taxon>
        <taxon>Streptophyta</taxon>
        <taxon>Embryophyta</taxon>
        <taxon>Tracheophyta</taxon>
        <taxon>Spermatophyta</taxon>
        <taxon>Magnoliopsida</taxon>
        <taxon>eudicotyledons</taxon>
        <taxon>Gunneridae</taxon>
        <taxon>Pentapetalae</taxon>
        <taxon>rosids</taxon>
        <taxon>fabids</taxon>
        <taxon>Malpighiales</taxon>
        <taxon>Salicaceae</taxon>
        <taxon>Saliceae</taxon>
        <taxon>Populus</taxon>
    </lineage>
</organism>
<name>A0A8T2XPH5_POPDE</name>